<dbReference type="OrthoDB" id="9766361at2"/>
<comment type="caution">
    <text evidence="6">The sequence shown here is derived from an EMBL/GenBank/DDBJ whole genome shotgun (WGS) entry which is preliminary data.</text>
</comment>
<evidence type="ECO:0000256" key="2">
    <source>
        <dbReference type="ARBA" id="ARBA00022692"/>
    </source>
</evidence>
<dbReference type="GO" id="GO:0009403">
    <property type="term" value="P:toxin biosynthetic process"/>
    <property type="evidence" value="ECO:0007669"/>
    <property type="project" value="InterPro"/>
</dbReference>
<dbReference type="SUPFAM" id="SSF50494">
    <property type="entry name" value="Trypsin-like serine proteases"/>
    <property type="match status" value="1"/>
</dbReference>
<dbReference type="Pfam" id="PF13365">
    <property type="entry name" value="Trypsin_2"/>
    <property type="match status" value="1"/>
</dbReference>
<dbReference type="NCBIfam" id="NF033740">
    <property type="entry name" value="MarP_fam_protase"/>
    <property type="match status" value="1"/>
</dbReference>
<dbReference type="EMBL" id="WBKA01000008">
    <property type="protein sequence ID" value="KAB1631220.1"/>
    <property type="molecule type" value="Genomic_DNA"/>
</dbReference>
<dbReference type="InterPro" id="IPR047680">
    <property type="entry name" value="MarP-like"/>
</dbReference>
<protein>
    <submittedName>
        <fullName evidence="6">MarP family serine protease</fullName>
    </submittedName>
</protein>
<dbReference type="GO" id="GO:0006508">
    <property type="term" value="P:proteolysis"/>
    <property type="evidence" value="ECO:0007669"/>
    <property type="project" value="UniProtKB-KW"/>
</dbReference>
<dbReference type="InterPro" id="IPR003825">
    <property type="entry name" value="Colicin-V_CvpA"/>
</dbReference>
<comment type="subcellular location">
    <subcellularLocation>
        <location evidence="1">Membrane</location>
        <topology evidence="1">Multi-pass membrane protein</topology>
    </subcellularLocation>
</comment>
<dbReference type="Gene3D" id="2.40.10.10">
    <property type="entry name" value="Trypsin-like serine proteases"/>
    <property type="match status" value="2"/>
</dbReference>
<dbReference type="AlphaFoldDB" id="A0A7C8FST5"/>
<name>A0A7C8FST5_9MICO</name>
<gene>
    <name evidence="6" type="ORF">F8O02_08425</name>
</gene>
<organism evidence="6 7">
    <name type="scientific">Pseudoclavibacter caeni</name>
    <dbReference type="NCBI Taxonomy" id="908846"/>
    <lineage>
        <taxon>Bacteria</taxon>
        <taxon>Bacillati</taxon>
        <taxon>Actinomycetota</taxon>
        <taxon>Actinomycetes</taxon>
        <taxon>Micrococcales</taxon>
        <taxon>Microbacteriaceae</taxon>
        <taxon>Pseudoclavibacter</taxon>
    </lineage>
</organism>
<feature type="transmembrane region" description="Helical" evidence="5">
    <location>
        <begin position="112"/>
        <end position="140"/>
    </location>
</feature>
<dbReference type="GO" id="GO:0016020">
    <property type="term" value="C:membrane"/>
    <property type="evidence" value="ECO:0007669"/>
    <property type="project" value="UniProtKB-SubCell"/>
</dbReference>
<evidence type="ECO:0000256" key="5">
    <source>
        <dbReference type="SAM" id="Phobius"/>
    </source>
</evidence>
<keyword evidence="2 5" id="KW-0812">Transmembrane</keyword>
<evidence type="ECO:0000256" key="1">
    <source>
        <dbReference type="ARBA" id="ARBA00004141"/>
    </source>
</evidence>
<feature type="transmembrane region" description="Helical" evidence="5">
    <location>
        <begin position="71"/>
        <end position="92"/>
    </location>
</feature>
<keyword evidence="4 5" id="KW-0472">Membrane</keyword>
<accession>A0A7C8FST5</accession>
<dbReference type="GO" id="GO:0008233">
    <property type="term" value="F:peptidase activity"/>
    <property type="evidence" value="ECO:0007669"/>
    <property type="project" value="UniProtKB-KW"/>
</dbReference>
<feature type="transmembrane region" description="Helical" evidence="5">
    <location>
        <begin position="6"/>
        <end position="27"/>
    </location>
</feature>
<dbReference type="RefSeq" id="WP_158036805.1">
    <property type="nucleotide sequence ID" value="NZ_BAAAZV010000001.1"/>
</dbReference>
<proteinExistence type="predicted"/>
<sequence length="398" mass="39654">MDASTGFSTAAPALALDVMLIALIASQTVSGARRGLARILLRLLGLVAGGLGAWLVVPLTLGWSDVASTRIALAVIVAISLVAIGGIVGGGVGRSLGAALASVRLGALNRILGAAGGFLTTTLVIGVVASTLTGLGAPWLTPVLSSSATVRTIESLMPAGLRTGATEFGQSAAKDLPGIVEALGGLTESPTLPEVDLDSEALTQAARSVVRISGTAYACGQEQTGSGFVVADDRVVTNAHVVAGVTDPVVEAPGERAKTGRVTYYDASADLAVIDVDGLDTQALELASGVTVGERGAVQGYPGGGPFVSGAAQVVKDGVVDFSDSGRREVLTLAAKVRPGNSGGPFLDTDGRVAGVVFAKERSVDDVGYALTLSTLQPVATAAPGLTARVSTGQCTVG</sequence>
<evidence type="ECO:0000313" key="7">
    <source>
        <dbReference type="Proteomes" id="UP000481339"/>
    </source>
</evidence>
<evidence type="ECO:0000313" key="6">
    <source>
        <dbReference type="EMBL" id="KAB1631220.1"/>
    </source>
</evidence>
<evidence type="ECO:0000256" key="3">
    <source>
        <dbReference type="ARBA" id="ARBA00022989"/>
    </source>
</evidence>
<evidence type="ECO:0000256" key="4">
    <source>
        <dbReference type="ARBA" id="ARBA00023136"/>
    </source>
</evidence>
<keyword evidence="6" id="KW-0645">Protease</keyword>
<keyword evidence="6" id="KW-0378">Hydrolase</keyword>
<dbReference type="InterPro" id="IPR043504">
    <property type="entry name" value="Peptidase_S1_PA_chymotrypsin"/>
</dbReference>
<keyword evidence="3 5" id="KW-1133">Transmembrane helix</keyword>
<feature type="transmembrane region" description="Helical" evidence="5">
    <location>
        <begin position="39"/>
        <end position="59"/>
    </location>
</feature>
<reference evidence="6 7" key="1">
    <citation type="submission" date="2019-09" db="EMBL/GenBank/DDBJ databases">
        <title>Phylogeny of genus Pseudoclavibacter and closely related genus.</title>
        <authorList>
            <person name="Li Y."/>
        </authorList>
    </citation>
    <scope>NUCLEOTIDE SEQUENCE [LARGE SCALE GENOMIC DNA]</scope>
    <source>
        <strain evidence="6 7">JCM 16921</strain>
    </source>
</reference>
<keyword evidence="7" id="KW-1185">Reference proteome</keyword>
<dbReference type="Pfam" id="PF02674">
    <property type="entry name" value="Colicin_V"/>
    <property type="match status" value="1"/>
</dbReference>
<dbReference type="PANTHER" id="PTHR43019:SF23">
    <property type="entry name" value="PROTEASE DO-LIKE 5, CHLOROPLASTIC"/>
    <property type="match status" value="1"/>
</dbReference>
<dbReference type="Proteomes" id="UP000481339">
    <property type="component" value="Unassembled WGS sequence"/>
</dbReference>
<dbReference type="InterPro" id="IPR009003">
    <property type="entry name" value="Peptidase_S1_PA"/>
</dbReference>
<dbReference type="PANTHER" id="PTHR43019">
    <property type="entry name" value="SERINE ENDOPROTEASE DEGS"/>
    <property type="match status" value="1"/>
</dbReference>